<organism evidence="2 3">
    <name type="scientific">Macaca fascicularis</name>
    <name type="common">Crab-eating macaque</name>
    <name type="synonym">Cynomolgus monkey</name>
    <dbReference type="NCBI Taxonomy" id="9541"/>
    <lineage>
        <taxon>Eukaryota</taxon>
        <taxon>Metazoa</taxon>
        <taxon>Chordata</taxon>
        <taxon>Craniata</taxon>
        <taxon>Vertebrata</taxon>
        <taxon>Euteleostomi</taxon>
        <taxon>Mammalia</taxon>
        <taxon>Eutheria</taxon>
        <taxon>Euarchontoglires</taxon>
        <taxon>Primates</taxon>
        <taxon>Haplorrhini</taxon>
        <taxon>Catarrhini</taxon>
        <taxon>Cercopithecidae</taxon>
        <taxon>Cercopithecinae</taxon>
        <taxon>Macaca</taxon>
    </lineage>
</organism>
<keyword evidence="1" id="KW-0732">Signal</keyword>
<dbReference type="GeneTree" id="ENSGT00940000161627"/>
<dbReference type="PANTHER" id="PTHR46254">
    <property type="entry name" value="PROTEIN GVQW1-RELATED"/>
    <property type="match status" value="1"/>
</dbReference>
<reference evidence="2 3" key="1">
    <citation type="submission" date="2013-03" db="EMBL/GenBank/DDBJ databases">
        <authorList>
            <person name="Warren W."/>
            <person name="Wilson R.K."/>
        </authorList>
    </citation>
    <scope>NUCLEOTIDE SEQUENCE</scope>
</reference>
<feature type="chain" id="PRO_5046058522" description="Secreted protein" evidence="1">
    <location>
        <begin position="28"/>
        <end position="152"/>
    </location>
</feature>
<proteinExistence type="predicted"/>
<name>A0A7N9D2D1_MACFA</name>
<dbReference type="PRINTS" id="PR02045">
    <property type="entry name" value="F138DOMAIN"/>
</dbReference>
<dbReference type="Proteomes" id="UP000233100">
    <property type="component" value="Chromosome 15"/>
</dbReference>
<protein>
    <recommendedName>
        <fullName evidence="4">Secreted protein</fullName>
    </recommendedName>
</protein>
<reference evidence="2" key="3">
    <citation type="submission" date="2025-09" db="UniProtKB">
        <authorList>
            <consortium name="Ensembl"/>
        </authorList>
    </citation>
    <scope>IDENTIFICATION</scope>
</reference>
<accession>A0A7N9D2D1</accession>
<feature type="signal peptide" evidence="1">
    <location>
        <begin position="1"/>
        <end position="27"/>
    </location>
</feature>
<evidence type="ECO:0000313" key="2">
    <source>
        <dbReference type="Ensembl" id="ENSMFAP00000058503.1"/>
    </source>
</evidence>
<evidence type="ECO:0000256" key="1">
    <source>
        <dbReference type="SAM" id="SignalP"/>
    </source>
</evidence>
<reference evidence="2" key="2">
    <citation type="submission" date="2025-08" db="UniProtKB">
        <authorList>
            <consortium name="Ensembl"/>
        </authorList>
    </citation>
    <scope>IDENTIFICATION</scope>
</reference>
<dbReference type="AlphaFoldDB" id="A0A7N9D2D1"/>
<evidence type="ECO:0008006" key="4">
    <source>
        <dbReference type="Google" id="ProtNLM"/>
    </source>
</evidence>
<keyword evidence="3" id="KW-1185">Reference proteome</keyword>
<evidence type="ECO:0000313" key="3">
    <source>
        <dbReference type="Proteomes" id="UP000233100"/>
    </source>
</evidence>
<dbReference type="Ensembl" id="ENSMFAT00000083274.1">
    <property type="protein sequence ID" value="ENSMFAP00000058503.1"/>
    <property type="gene ID" value="ENSMFAG00000047336.1"/>
</dbReference>
<sequence length="152" mass="17066">MGLQAHATVRGLFCFCFFVCFCCYCETQSHSVALAGVQWHNLGSLQPLPPKFKRFLCLSLLSNQDYRHTPPCPANFFVFLVETRFHHVGQARLDLLTSGDPPASASQSAGNTSVSHRTWPPFSCIICLTRTEHYPKSHLSLESQIKSYIVKC</sequence>
<dbReference type="PANTHER" id="PTHR46254:SF3">
    <property type="entry name" value="SECRETED PROTEIN"/>
    <property type="match status" value="1"/>
</dbReference>